<accession>A0A2J4JKB4</accession>
<evidence type="ECO:0000313" key="2">
    <source>
        <dbReference type="Proteomes" id="UP000221015"/>
    </source>
</evidence>
<sequence length="319" mass="36463">MKNFTFQQGIEVHEHQFLDFADIRIGKDNRLFIDPYRVHLAALDGDVWAKKADALISSFFHTLLAAASQKDFSAIRNLILNTCGEINDTQLGFSSGKPCGNGASCNLIFPAIQQMIDQDLFAQGLVIDIADIAIWAPGIGPDHLSDWVTNIVWPVLHEFTQSQFLKYGLSREPAQPAMRLAWRPSSTSWENTAYESYSCDGHRILLCPKKFLHQKLLLSAEDFLTRQVLTYRQKEHLDQKTNLCRYVSKADGSITIKEPSKKTLRQYEVNGQNHLDYVRFHTRENPDLIRRYHEQPEFLPGSTEHFISDAKLDAILYHA</sequence>
<protein>
    <submittedName>
        <fullName evidence="1">Uncharacterized protein</fullName>
    </submittedName>
</protein>
<dbReference type="Proteomes" id="UP000221015">
    <property type="component" value="Unassembled WGS sequence"/>
</dbReference>
<organism evidence="1 2">
    <name type="scientific">Faecalibacterium prausnitzii</name>
    <dbReference type="NCBI Taxonomy" id="853"/>
    <lineage>
        <taxon>Bacteria</taxon>
        <taxon>Bacillati</taxon>
        <taxon>Bacillota</taxon>
        <taxon>Clostridia</taxon>
        <taxon>Eubacteriales</taxon>
        <taxon>Oscillospiraceae</taxon>
        <taxon>Faecalibacterium</taxon>
    </lineage>
</organism>
<name>A0A2J4JKB4_9FIRM</name>
<gene>
    <name evidence="1" type="ORF">CGS50_013635</name>
</gene>
<dbReference type="AlphaFoldDB" id="A0A2J4JKB4"/>
<dbReference type="EMBL" id="NMTS02000102">
    <property type="protein sequence ID" value="PLK28301.1"/>
    <property type="molecule type" value="Genomic_DNA"/>
</dbReference>
<comment type="caution">
    <text evidence="1">The sequence shown here is derived from an EMBL/GenBank/DDBJ whole genome shotgun (WGS) entry which is preliminary data.</text>
</comment>
<reference evidence="1 2" key="1">
    <citation type="journal article" date="2017" name="Front. Microbiol.">
        <title>New Insights into the Diversity of the Genus Faecalibacterium.</title>
        <authorList>
            <person name="Benevides L."/>
            <person name="Burman S."/>
            <person name="Martin R."/>
            <person name="Robert V."/>
            <person name="Thomas M."/>
            <person name="Miquel S."/>
            <person name="Chain F."/>
            <person name="Sokol H."/>
            <person name="Bermudez-Humaran L.G."/>
            <person name="Morrison M."/>
            <person name="Langella P."/>
            <person name="Azevedo V.A."/>
            <person name="Chatel J.M."/>
            <person name="Soares S."/>
        </authorList>
    </citation>
    <scope>NUCLEOTIDE SEQUENCE [LARGE SCALE GENOMIC DNA]</scope>
    <source>
        <strain evidence="1 2">CNCM I 4542</strain>
    </source>
</reference>
<dbReference type="RefSeq" id="WP_097774206.1">
    <property type="nucleotide sequence ID" value="NZ_NMTS02000102.1"/>
</dbReference>
<proteinExistence type="predicted"/>
<evidence type="ECO:0000313" key="1">
    <source>
        <dbReference type="EMBL" id="PLK28301.1"/>
    </source>
</evidence>